<organism evidence="1">
    <name type="scientific">Arundo donax</name>
    <name type="common">Giant reed</name>
    <name type="synonym">Donax arundinaceus</name>
    <dbReference type="NCBI Taxonomy" id="35708"/>
    <lineage>
        <taxon>Eukaryota</taxon>
        <taxon>Viridiplantae</taxon>
        <taxon>Streptophyta</taxon>
        <taxon>Embryophyta</taxon>
        <taxon>Tracheophyta</taxon>
        <taxon>Spermatophyta</taxon>
        <taxon>Magnoliopsida</taxon>
        <taxon>Liliopsida</taxon>
        <taxon>Poales</taxon>
        <taxon>Poaceae</taxon>
        <taxon>PACMAD clade</taxon>
        <taxon>Arundinoideae</taxon>
        <taxon>Arundineae</taxon>
        <taxon>Arundo</taxon>
    </lineage>
</organism>
<dbReference type="EMBL" id="GBRH01178369">
    <property type="protein sequence ID" value="JAE19527.1"/>
    <property type="molecule type" value="Transcribed_RNA"/>
</dbReference>
<dbReference type="AlphaFoldDB" id="A0A0A9G4T7"/>
<name>A0A0A9G4T7_ARUDO</name>
<evidence type="ECO:0000313" key="1">
    <source>
        <dbReference type="EMBL" id="JAE19527.1"/>
    </source>
</evidence>
<proteinExistence type="predicted"/>
<reference evidence="1" key="2">
    <citation type="journal article" date="2015" name="Data Brief">
        <title>Shoot transcriptome of the giant reed, Arundo donax.</title>
        <authorList>
            <person name="Barrero R.A."/>
            <person name="Guerrero F.D."/>
            <person name="Moolhuijzen P."/>
            <person name="Goolsby J.A."/>
            <person name="Tidwell J."/>
            <person name="Bellgard S.E."/>
            <person name="Bellgard M.I."/>
        </authorList>
    </citation>
    <scope>NUCLEOTIDE SEQUENCE</scope>
    <source>
        <tissue evidence="1">Shoot tissue taken approximately 20 cm above the soil surface</tissue>
    </source>
</reference>
<sequence>MLKLRRKFMNNSNSDPVTSSTLFFIKSVIYLSISA</sequence>
<accession>A0A0A9G4T7</accession>
<reference evidence="1" key="1">
    <citation type="submission" date="2014-09" db="EMBL/GenBank/DDBJ databases">
        <authorList>
            <person name="Magalhaes I.L.F."/>
            <person name="Oliveira U."/>
            <person name="Santos F.R."/>
            <person name="Vidigal T.H.D.A."/>
            <person name="Brescovit A.D."/>
            <person name="Santos A.J."/>
        </authorList>
    </citation>
    <scope>NUCLEOTIDE SEQUENCE</scope>
    <source>
        <tissue evidence="1">Shoot tissue taken approximately 20 cm above the soil surface</tissue>
    </source>
</reference>
<protein>
    <submittedName>
        <fullName evidence="1">Uncharacterized protein</fullName>
    </submittedName>
</protein>